<evidence type="ECO:0000313" key="2">
    <source>
        <dbReference type="Proteomes" id="UP001597568"/>
    </source>
</evidence>
<protein>
    <submittedName>
        <fullName evidence="1">Transcriptional regulator</fullName>
    </submittedName>
</protein>
<evidence type="ECO:0000313" key="1">
    <source>
        <dbReference type="EMBL" id="MFD2869878.1"/>
    </source>
</evidence>
<comment type="caution">
    <text evidence="1">The sequence shown here is derived from an EMBL/GenBank/DDBJ whole genome shotgun (WGS) entry which is preliminary data.</text>
</comment>
<dbReference type="NCBIfam" id="TIGR01636">
    <property type="entry name" value="phage_rinA"/>
    <property type="match status" value="1"/>
</dbReference>
<proteinExistence type="predicted"/>
<accession>A0ABW5Y3G2</accession>
<dbReference type="RefSeq" id="WP_380148520.1">
    <property type="nucleotide sequence ID" value="NZ_JBHUOR010000130.1"/>
</dbReference>
<keyword evidence="2" id="KW-1185">Reference proteome</keyword>
<sequence>MSTLSRNDIKKIEDYWINIKEYKKKLQYREWELLHKHQMPDENIGGGRSNRTSDNTFVKATALVEDRKYQSLRAIVEGIEKLYEELDVDSKTIVDMRYWDNGSNFYEWEEIADNLYISRSKVLRKRNALLDKTADVIGFV</sequence>
<organism evidence="1 2">
    <name type="scientific">Kurthia populi</name>
    <dbReference type="NCBI Taxonomy" id="1562132"/>
    <lineage>
        <taxon>Bacteria</taxon>
        <taxon>Bacillati</taxon>
        <taxon>Bacillota</taxon>
        <taxon>Bacilli</taxon>
        <taxon>Bacillales</taxon>
        <taxon>Caryophanaceae</taxon>
        <taxon>Kurthia</taxon>
    </lineage>
</organism>
<reference evidence="2" key="1">
    <citation type="journal article" date="2019" name="Int. J. Syst. Evol. Microbiol.">
        <title>The Global Catalogue of Microorganisms (GCM) 10K type strain sequencing project: providing services to taxonomists for standard genome sequencing and annotation.</title>
        <authorList>
            <consortium name="The Broad Institute Genomics Platform"/>
            <consortium name="The Broad Institute Genome Sequencing Center for Infectious Disease"/>
            <person name="Wu L."/>
            <person name="Ma J."/>
        </authorList>
    </citation>
    <scope>NUCLEOTIDE SEQUENCE [LARGE SCALE GENOMIC DNA]</scope>
    <source>
        <strain evidence="2">KCTC 33522</strain>
    </source>
</reference>
<dbReference type="Proteomes" id="UP001597568">
    <property type="component" value="Unassembled WGS sequence"/>
</dbReference>
<name>A0ABW5Y3G2_9BACL</name>
<dbReference type="EMBL" id="JBHUOR010000130">
    <property type="protein sequence ID" value="MFD2869878.1"/>
    <property type="molecule type" value="Genomic_DNA"/>
</dbReference>
<dbReference type="InterPro" id="IPR006523">
    <property type="entry name" value="RinA"/>
</dbReference>
<gene>
    <name evidence="1" type="ORF">ACFSY7_15400</name>
</gene>